<evidence type="ECO:0000313" key="3">
    <source>
        <dbReference type="Proteomes" id="UP001056383"/>
    </source>
</evidence>
<evidence type="ECO:0008006" key="4">
    <source>
        <dbReference type="Google" id="ProtNLM"/>
    </source>
</evidence>
<feature type="region of interest" description="Disordered" evidence="1">
    <location>
        <begin position="1"/>
        <end position="24"/>
    </location>
</feature>
<evidence type="ECO:0000256" key="1">
    <source>
        <dbReference type="SAM" id="MobiDB-lite"/>
    </source>
</evidence>
<proteinExistence type="predicted"/>
<dbReference type="RefSeq" id="WP_010469737.1">
    <property type="nucleotide sequence ID" value="NZ_CP095474.1"/>
</dbReference>
<name>A0ABY4TBY9_9ACTN</name>
<keyword evidence="3" id="KW-1185">Reference proteome</keyword>
<dbReference type="Proteomes" id="UP001056383">
    <property type="component" value="Chromosome"/>
</dbReference>
<protein>
    <recommendedName>
        <fullName evidence="4">Peptidoglycan-binding protein</fullName>
    </recommendedName>
</protein>
<gene>
    <name evidence="2" type="ORF">MW084_11580</name>
</gene>
<reference evidence="2" key="1">
    <citation type="submission" date="2022-04" db="EMBL/GenBank/DDBJ databases">
        <title>Systematic whole-genome sequencing reveals an unexpected diversity among actinomycetoma pathogens and provides insights into their antibacterial susceptibilities.</title>
        <authorList>
            <person name="Watson A.K."/>
            <person name="Kepplinger B."/>
            <person name="Bakhiet S.M."/>
            <person name="Mhmoud N.A."/>
            <person name="Chapman J."/>
            <person name="Allenby N."/>
            <person name="Mickiewicz K."/>
            <person name="Goodfellow M."/>
            <person name="Fahal A.H."/>
            <person name="Errington J."/>
        </authorList>
    </citation>
    <scope>NUCLEOTIDE SEQUENCE</scope>
    <source>
        <strain evidence="2">SD 504</strain>
    </source>
</reference>
<dbReference type="EMBL" id="CP095474">
    <property type="protein sequence ID" value="URN16470.1"/>
    <property type="molecule type" value="Genomic_DNA"/>
</dbReference>
<sequence length="62" mass="6586">MSKPSNHVHAPIEPPPPDPAPVEGCPDCAELAALRARVRARGDMSAASDCNVLLRRHPGGHR</sequence>
<evidence type="ECO:0000313" key="2">
    <source>
        <dbReference type="EMBL" id="URN16470.1"/>
    </source>
</evidence>
<organism evidence="2 3">
    <name type="scientific">Streptomyces sudanensis</name>
    <dbReference type="NCBI Taxonomy" id="436397"/>
    <lineage>
        <taxon>Bacteria</taxon>
        <taxon>Bacillati</taxon>
        <taxon>Actinomycetota</taxon>
        <taxon>Actinomycetes</taxon>
        <taxon>Kitasatosporales</taxon>
        <taxon>Streptomycetaceae</taxon>
        <taxon>Streptomyces</taxon>
    </lineage>
</organism>
<accession>A0ABY4TBY9</accession>